<protein>
    <submittedName>
        <fullName evidence="1">Uncharacterized protein</fullName>
    </submittedName>
</protein>
<evidence type="ECO:0000313" key="2">
    <source>
        <dbReference type="Proteomes" id="UP000807469"/>
    </source>
</evidence>
<organism evidence="1 2">
    <name type="scientific">Pholiota conissans</name>
    <dbReference type="NCBI Taxonomy" id="109636"/>
    <lineage>
        <taxon>Eukaryota</taxon>
        <taxon>Fungi</taxon>
        <taxon>Dikarya</taxon>
        <taxon>Basidiomycota</taxon>
        <taxon>Agaricomycotina</taxon>
        <taxon>Agaricomycetes</taxon>
        <taxon>Agaricomycetidae</taxon>
        <taxon>Agaricales</taxon>
        <taxon>Agaricineae</taxon>
        <taxon>Strophariaceae</taxon>
        <taxon>Pholiota</taxon>
    </lineage>
</organism>
<accession>A0A9P6CPK8</accession>
<dbReference type="EMBL" id="MU155362">
    <property type="protein sequence ID" value="KAF9474786.1"/>
    <property type="molecule type" value="Genomic_DNA"/>
</dbReference>
<gene>
    <name evidence="1" type="ORF">BDN70DRAFT_936392</name>
</gene>
<comment type="caution">
    <text evidence="1">The sequence shown here is derived from an EMBL/GenBank/DDBJ whole genome shotgun (WGS) entry which is preliminary data.</text>
</comment>
<dbReference type="AlphaFoldDB" id="A0A9P6CPK8"/>
<evidence type="ECO:0000313" key="1">
    <source>
        <dbReference type="EMBL" id="KAF9474786.1"/>
    </source>
</evidence>
<keyword evidence="2" id="KW-1185">Reference proteome</keyword>
<name>A0A9P6CPK8_9AGAR</name>
<dbReference type="OrthoDB" id="10587425at2759"/>
<proteinExistence type="predicted"/>
<sequence length="194" mass="21626">MAALDTFRRDDSFQTFKFRRDTPASRGQVYFARSYVFTTCGKVCYEICSFNDETTVSCYESPGSEEHALVVKFGWGEPASIVYASGTPAPLKTLLTKQTGSHAKILRCGSREYEWHIDVISPGECSYRIADRKDSSMTLARLRVFQRPPAPSFSLEISTPIWLHSQMCNTIIAAVVLMCKQDDPWLAGSGSGLV</sequence>
<dbReference type="Proteomes" id="UP000807469">
    <property type="component" value="Unassembled WGS sequence"/>
</dbReference>
<reference evidence="1" key="1">
    <citation type="submission" date="2020-11" db="EMBL/GenBank/DDBJ databases">
        <authorList>
            <consortium name="DOE Joint Genome Institute"/>
            <person name="Ahrendt S."/>
            <person name="Riley R."/>
            <person name="Andreopoulos W."/>
            <person name="Labutti K."/>
            <person name="Pangilinan J."/>
            <person name="Ruiz-Duenas F.J."/>
            <person name="Barrasa J.M."/>
            <person name="Sanchez-Garcia M."/>
            <person name="Camarero S."/>
            <person name="Miyauchi S."/>
            <person name="Serrano A."/>
            <person name="Linde D."/>
            <person name="Babiker R."/>
            <person name="Drula E."/>
            <person name="Ayuso-Fernandez I."/>
            <person name="Pacheco R."/>
            <person name="Padilla G."/>
            <person name="Ferreira P."/>
            <person name="Barriuso J."/>
            <person name="Kellner H."/>
            <person name="Castanera R."/>
            <person name="Alfaro M."/>
            <person name="Ramirez L."/>
            <person name="Pisabarro A.G."/>
            <person name="Kuo A."/>
            <person name="Tritt A."/>
            <person name="Lipzen A."/>
            <person name="He G."/>
            <person name="Yan M."/>
            <person name="Ng V."/>
            <person name="Cullen D."/>
            <person name="Martin F."/>
            <person name="Rosso M.-N."/>
            <person name="Henrissat B."/>
            <person name="Hibbett D."/>
            <person name="Martinez A.T."/>
            <person name="Grigoriev I.V."/>
        </authorList>
    </citation>
    <scope>NUCLEOTIDE SEQUENCE</scope>
    <source>
        <strain evidence="1">CIRM-BRFM 674</strain>
    </source>
</reference>